<dbReference type="EMBL" id="FOJG01000002">
    <property type="protein sequence ID" value="SEW52177.1"/>
    <property type="molecule type" value="Genomic_DNA"/>
</dbReference>
<evidence type="ECO:0000313" key="3">
    <source>
        <dbReference type="Proteomes" id="UP000199310"/>
    </source>
</evidence>
<sequence>MKYLSSALLATLLCFATHAANAQTAWKTFKHKNGFSLQLPGYFKEGLLVAAETLQWYTTDLDREISVTVEMWGHRTQADFQSDYNRNLKSEKDIVYSVIKPNWYVISGHEKDGIDYIFYQKSILKNDTQYHLRIRYPENEKARMDTILGKISASFR</sequence>
<proteinExistence type="predicted"/>
<dbReference type="OrthoDB" id="1493140at2"/>
<dbReference type="STRING" id="29529.SAMN04488122_4711"/>
<feature type="signal peptide" evidence="1">
    <location>
        <begin position="1"/>
        <end position="19"/>
    </location>
</feature>
<dbReference type="Proteomes" id="UP000199310">
    <property type="component" value="Unassembled WGS sequence"/>
</dbReference>
<reference evidence="3" key="1">
    <citation type="submission" date="2016-10" db="EMBL/GenBank/DDBJ databases">
        <authorList>
            <person name="Varghese N."/>
            <person name="Submissions S."/>
        </authorList>
    </citation>
    <scope>NUCLEOTIDE SEQUENCE [LARGE SCALE GENOMIC DNA]</scope>
    <source>
        <strain evidence="3">DSM 3695</strain>
    </source>
</reference>
<protein>
    <submittedName>
        <fullName evidence="2">Uncharacterized protein</fullName>
    </submittedName>
</protein>
<dbReference type="AlphaFoldDB" id="A0A1I0S8A4"/>
<keyword evidence="1" id="KW-0732">Signal</keyword>
<evidence type="ECO:0000256" key="1">
    <source>
        <dbReference type="SAM" id="SignalP"/>
    </source>
</evidence>
<organism evidence="2 3">
    <name type="scientific">Chitinophaga arvensicola</name>
    <dbReference type="NCBI Taxonomy" id="29529"/>
    <lineage>
        <taxon>Bacteria</taxon>
        <taxon>Pseudomonadati</taxon>
        <taxon>Bacteroidota</taxon>
        <taxon>Chitinophagia</taxon>
        <taxon>Chitinophagales</taxon>
        <taxon>Chitinophagaceae</taxon>
        <taxon>Chitinophaga</taxon>
    </lineage>
</organism>
<keyword evidence="3" id="KW-1185">Reference proteome</keyword>
<feature type="chain" id="PRO_5011663767" evidence="1">
    <location>
        <begin position="20"/>
        <end position="156"/>
    </location>
</feature>
<gene>
    <name evidence="2" type="ORF">SAMN04488122_4711</name>
</gene>
<accession>A0A1I0S8A4</accession>
<name>A0A1I0S8A4_9BACT</name>
<evidence type="ECO:0000313" key="2">
    <source>
        <dbReference type="EMBL" id="SEW52177.1"/>
    </source>
</evidence>
<dbReference type="RefSeq" id="WP_089898590.1">
    <property type="nucleotide sequence ID" value="NZ_FOJG01000002.1"/>
</dbReference>